<dbReference type="EMBL" id="UZWE01000079">
    <property type="protein sequence ID" value="VDS10758.1"/>
    <property type="molecule type" value="Genomic_DNA"/>
</dbReference>
<evidence type="ECO:0008006" key="3">
    <source>
        <dbReference type="Google" id="ProtNLM"/>
    </source>
</evidence>
<dbReference type="RefSeq" id="WP_164555335.1">
    <property type="nucleotide sequence ID" value="NZ_UZWE01000079.1"/>
</dbReference>
<sequence>MQSASPPIDLPDDVRRGLDIAAGEAGKTPSEIVLEALDRFGIERLTEDQFQKRMTGSQ</sequence>
<evidence type="ECO:0000313" key="2">
    <source>
        <dbReference type="Proteomes" id="UP000270743"/>
    </source>
</evidence>
<evidence type="ECO:0000313" key="1">
    <source>
        <dbReference type="EMBL" id="VDS10758.1"/>
    </source>
</evidence>
<protein>
    <recommendedName>
        <fullName evidence="3">Ribbon-helix-helix protein CopG domain-containing protein</fullName>
    </recommendedName>
</protein>
<organism evidence="1 2">
    <name type="scientific">Paracoccus haematequi</name>
    <dbReference type="NCBI Taxonomy" id="2491866"/>
    <lineage>
        <taxon>Bacteria</taxon>
        <taxon>Pseudomonadati</taxon>
        <taxon>Pseudomonadota</taxon>
        <taxon>Alphaproteobacteria</taxon>
        <taxon>Rhodobacterales</taxon>
        <taxon>Paracoccaceae</taxon>
        <taxon>Paracoccus</taxon>
    </lineage>
</organism>
<dbReference type="AlphaFoldDB" id="A0A3S5D4C2"/>
<proteinExistence type="predicted"/>
<accession>A0A3S5D4C2</accession>
<name>A0A3S5D4C2_9RHOB</name>
<keyword evidence="2" id="KW-1185">Reference proteome</keyword>
<dbReference type="Proteomes" id="UP000270743">
    <property type="component" value="Unassembled WGS sequence"/>
</dbReference>
<reference evidence="1 2" key="1">
    <citation type="submission" date="2018-12" db="EMBL/GenBank/DDBJ databases">
        <authorList>
            <person name="Criscuolo A."/>
        </authorList>
    </citation>
    <scope>NUCLEOTIDE SEQUENCE [LARGE SCALE GENOMIC DNA]</scope>
    <source>
        <strain evidence="1">ACIP1116241</strain>
    </source>
</reference>
<gene>
    <name evidence="1" type="ORF">PARHAE_03977</name>
</gene>